<dbReference type="InterPro" id="IPR015424">
    <property type="entry name" value="PyrdxlP-dep_Trfase"/>
</dbReference>
<dbReference type="CDD" id="cd06451">
    <property type="entry name" value="AGAT_like"/>
    <property type="match status" value="1"/>
</dbReference>
<feature type="binding site" evidence="10">
    <location>
        <position position="356"/>
    </location>
    <ligand>
        <name>substrate</name>
    </ligand>
</feature>
<dbReference type="AlphaFoldDB" id="U5EHZ8"/>
<dbReference type="PROSITE" id="PS00595">
    <property type="entry name" value="AA_TRANSFER_CLASS_5"/>
    <property type="match status" value="1"/>
</dbReference>
<keyword evidence="15" id="KW-0670">Pyruvate</keyword>
<evidence type="ECO:0000256" key="13">
    <source>
        <dbReference type="RuleBase" id="RU004504"/>
    </source>
</evidence>
<comment type="cofactor">
    <cofactor evidence="2 9 11 13">
        <name>pyridoxal 5'-phosphate</name>
        <dbReference type="ChEBI" id="CHEBI:597326"/>
    </cofactor>
</comment>
<dbReference type="InterPro" id="IPR015421">
    <property type="entry name" value="PyrdxlP-dep_Trfase_major"/>
</dbReference>
<evidence type="ECO:0000256" key="11">
    <source>
        <dbReference type="PIRSR" id="PIRSR000524-50"/>
    </source>
</evidence>
<dbReference type="GO" id="GO:0004760">
    <property type="term" value="F:L-serine-pyruvate transaminase activity"/>
    <property type="evidence" value="ECO:0007669"/>
    <property type="project" value="TreeGrafter"/>
</dbReference>
<evidence type="ECO:0000256" key="8">
    <source>
        <dbReference type="ARBA" id="ARBA00023140"/>
    </source>
</evidence>
<proteinExistence type="evidence at transcript level"/>
<dbReference type="PANTHER" id="PTHR21152:SF40">
    <property type="entry name" value="ALANINE--GLYOXYLATE AMINOTRANSFERASE"/>
    <property type="match status" value="1"/>
</dbReference>
<dbReference type="EC" id="2.6.1.44" evidence="9"/>
<evidence type="ECO:0000256" key="9">
    <source>
        <dbReference type="PIRNR" id="PIRNR000524"/>
    </source>
</evidence>
<evidence type="ECO:0000256" key="5">
    <source>
        <dbReference type="ARBA" id="ARBA00022576"/>
    </source>
</evidence>
<dbReference type="FunFam" id="3.90.1150.10:FF:000039">
    <property type="entry name" value="Serine--pyruvate aminotransferase"/>
    <property type="match status" value="1"/>
</dbReference>
<keyword evidence="7 9" id="KW-0663">Pyridoxal phosphate</keyword>
<sequence length="394" mass="43648">MEYSAPPNVLMELLIVPDKILMGPGPSNCPKRVLEALKNPVLGHLHPECLKIMDDIKVGMQYIFQTKNPATLCVSASGHAGMEATLCNLLEDGDILLVGVTGHWGNRAADMGRRYGADVRVVEAKLGESLSFERIEEALVVHKPSVFFITQGDSSTGVWQPLEGLGQLCHKYNCLLVVDTVASLGGVPVFMDKWEIDAIYTGSQKVLGAPPGITPMSFSQRALDRVNNRNSKVKVYYWDINLLGDYWGCFGRPRIYHHTISSTLLYGLREALAMVCEEGIPVTIQRHMDASYRLQEGLKKMGLKMFAERPQDRLPCVNTIHVPEGVDWLKVAQHAMKHFKVEISGGLGPTAGKVFRIGLMGENATTERVDMVLYVLKESIQSTSPNFSFEKSKM</sequence>
<evidence type="ECO:0000313" key="15">
    <source>
        <dbReference type="EMBL" id="JAB57047.1"/>
    </source>
</evidence>
<dbReference type="GO" id="GO:0005777">
    <property type="term" value="C:peroxisome"/>
    <property type="evidence" value="ECO:0007669"/>
    <property type="project" value="UniProtKB-SubCell"/>
</dbReference>
<evidence type="ECO:0000256" key="1">
    <source>
        <dbReference type="ARBA" id="ARBA00001781"/>
    </source>
</evidence>
<comment type="subcellular location">
    <subcellularLocation>
        <location evidence="3">Peroxisome</location>
    </subcellularLocation>
</comment>
<keyword evidence="6 15" id="KW-0808">Transferase</keyword>
<feature type="modified residue" description="N6-(pyridoxal phosphate)lysine" evidence="11">
    <location>
        <position position="205"/>
    </location>
</feature>
<dbReference type="Gene3D" id="3.40.640.10">
    <property type="entry name" value="Type I PLP-dependent aspartate aminotransferase-like (Major domain)"/>
    <property type="match status" value="1"/>
</dbReference>
<evidence type="ECO:0000256" key="6">
    <source>
        <dbReference type="ARBA" id="ARBA00022679"/>
    </source>
</evidence>
<dbReference type="FunFam" id="3.40.640.10:FF:000027">
    <property type="entry name" value="Serine--pyruvate aminotransferase, mitochondrial"/>
    <property type="match status" value="1"/>
</dbReference>
<dbReference type="InterPro" id="IPR000192">
    <property type="entry name" value="Aminotrans_V_dom"/>
</dbReference>
<evidence type="ECO:0000256" key="7">
    <source>
        <dbReference type="ARBA" id="ARBA00022898"/>
    </source>
</evidence>
<dbReference type="EMBL" id="GANO01002824">
    <property type="protein sequence ID" value="JAB57047.1"/>
    <property type="molecule type" value="mRNA"/>
</dbReference>
<dbReference type="Gene3D" id="3.90.1150.10">
    <property type="entry name" value="Aspartate Aminotransferase, domain 1"/>
    <property type="match status" value="1"/>
</dbReference>
<dbReference type="SUPFAM" id="SSF53383">
    <property type="entry name" value="PLP-dependent transferases"/>
    <property type="match status" value="1"/>
</dbReference>
<dbReference type="InterPro" id="IPR020578">
    <property type="entry name" value="Aminotrans_V_PyrdxlP_BS"/>
</dbReference>
<dbReference type="InterPro" id="IPR015422">
    <property type="entry name" value="PyrdxlP-dep_Trfase_small"/>
</dbReference>
<protein>
    <recommendedName>
        <fullName evidence="9">Alanine--glyoxylate aminotransferase</fullName>
        <ecNumber evidence="9">2.6.1.44</ecNumber>
    </recommendedName>
</protein>
<feature type="domain" description="Aminotransferase class V" evidence="14">
    <location>
        <begin position="23"/>
        <end position="350"/>
    </location>
</feature>
<dbReference type="GO" id="GO:0009436">
    <property type="term" value="P:glyoxylate catabolic process"/>
    <property type="evidence" value="ECO:0007669"/>
    <property type="project" value="UniProtKB-ARBA"/>
</dbReference>
<evidence type="ECO:0000256" key="3">
    <source>
        <dbReference type="ARBA" id="ARBA00004275"/>
    </source>
</evidence>
<organism evidence="15">
    <name type="scientific">Corethrella appendiculata</name>
    <dbReference type="NCBI Taxonomy" id="1370023"/>
    <lineage>
        <taxon>Eukaryota</taxon>
        <taxon>Metazoa</taxon>
        <taxon>Ecdysozoa</taxon>
        <taxon>Arthropoda</taxon>
        <taxon>Hexapoda</taxon>
        <taxon>Insecta</taxon>
        <taxon>Pterygota</taxon>
        <taxon>Neoptera</taxon>
        <taxon>Endopterygota</taxon>
        <taxon>Diptera</taxon>
        <taxon>Nematocera</taxon>
        <taxon>Culicoidea</taxon>
        <taxon>Chaoboridae</taxon>
        <taxon>Corethrella</taxon>
    </lineage>
</organism>
<name>U5EHZ8_9DIPT</name>
<comment type="catalytic activity">
    <reaction evidence="1 9">
        <text>glyoxylate + L-alanine = glycine + pyruvate</text>
        <dbReference type="Rhea" id="RHEA:24248"/>
        <dbReference type="ChEBI" id="CHEBI:15361"/>
        <dbReference type="ChEBI" id="CHEBI:36655"/>
        <dbReference type="ChEBI" id="CHEBI:57305"/>
        <dbReference type="ChEBI" id="CHEBI:57972"/>
        <dbReference type="EC" id="2.6.1.44"/>
    </reaction>
</comment>
<dbReference type="PIRSF" id="PIRSF000524">
    <property type="entry name" value="SPT"/>
    <property type="match status" value="1"/>
</dbReference>
<comment type="similarity">
    <text evidence="4 9 12">Belongs to the class-V pyridoxal-phosphate-dependent aminotransferase family.</text>
</comment>
<dbReference type="Pfam" id="PF00266">
    <property type="entry name" value="Aminotran_5"/>
    <property type="match status" value="1"/>
</dbReference>
<evidence type="ECO:0000256" key="2">
    <source>
        <dbReference type="ARBA" id="ARBA00001933"/>
    </source>
</evidence>
<accession>U5EHZ8</accession>
<dbReference type="GO" id="GO:0008453">
    <property type="term" value="F:alanine-glyoxylate transaminase activity"/>
    <property type="evidence" value="ECO:0007669"/>
    <property type="project" value="UniProtKB-EC"/>
</dbReference>
<evidence type="ECO:0000256" key="10">
    <source>
        <dbReference type="PIRSR" id="PIRSR000524-1"/>
    </source>
</evidence>
<evidence type="ECO:0000256" key="12">
    <source>
        <dbReference type="RuleBase" id="RU004075"/>
    </source>
</evidence>
<evidence type="ECO:0000259" key="14">
    <source>
        <dbReference type="Pfam" id="PF00266"/>
    </source>
</evidence>
<keyword evidence="5 15" id="KW-0032">Aminotransferase</keyword>
<evidence type="ECO:0000256" key="4">
    <source>
        <dbReference type="ARBA" id="ARBA00009236"/>
    </source>
</evidence>
<dbReference type="PANTHER" id="PTHR21152">
    <property type="entry name" value="AMINOTRANSFERASE CLASS V"/>
    <property type="match status" value="1"/>
</dbReference>
<dbReference type="GO" id="GO:0019265">
    <property type="term" value="P:glycine biosynthetic process, by transamination of glyoxylate"/>
    <property type="evidence" value="ECO:0007669"/>
    <property type="project" value="TreeGrafter"/>
</dbReference>
<keyword evidence="8" id="KW-0576">Peroxisome</keyword>
<reference evidence="15" key="1">
    <citation type="journal article" date="2014" name="Insect Biochem. Mol. Biol.">
        <title>An insight into the sialome of the frog biting fly, Corethrella appendiculata.</title>
        <authorList>
            <person name="Ribeiro J.M.C."/>
            <person name="Chagas A.C."/>
            <person name="Pham V.M."/>
            <person name="Lounibos L.P."/>
            <person name="Calvo E."/>
        </authorList>
    </citation>
    <scope>NUCLEOTIDE SEQUENCE</scope>
    <source>
        <tissue evidence="15">Salivary glands</tissue>
    </source>
</reference>
<dbReference type="InterPro" id="IPR024169">
    <property type="entry name" value="SP_NH2Trfase/AEP_transaminase"/>
</dbReference>